<name>A0ABQ6IC22_9MICO</name>
<evidence type="ECO:0000313" key="2">
    <source>
        <dbReference type="EMBL" id="GMA34633.1"/>
    </source>
</evidence>
<feature type="region of interest" description="Disordered" evidence="1">
    <location>
        <begin position="1"/>
        <end position="26"/>
    </location>
</feature>
<dbReference type="Proteomes" id="UP001157125">
    <property type="component" value="Unassembled WGS sequence"/>
</dbReference>
<gene>
    <name evidence="2" type="ORF">GCM10025876_08370</name>
</gene>
<protein>
    <submittedName>
        <fullName evidence="2">Uncharacterized protein</fullName>
    </submittedName>
</protein>
<proteinExistence type="predicted"/>
<keyword evidence="3" id="KW-1185">Reference proteome</keyword>
<comment type="caution">
    <text evidence="2">The sequence shown here is derived from an EMBL/GenBank/DDBJ whole genome shotgun (WGS) entry which is preliminary data.</text>
</comment>
<sequence length="68" mass="6788">MLMASMTSSAVTPSGSGSGEASHAATTTDLSRAAMCSTLASARSVAMSLNERARALDLVGDEVCHGAQ</sequence>
<evidence type="ECO:0000313" key="3">
    <source>
        <dbReference type="Proteomes" id="UP001157125"/>
    </source>
</evidence>
<feature type="compositionally biased region" description="Polar residues" evidence="1">
    <location>
        <begin position="1"/>
        <end position="13"/>
    </location>
</feature>
<evidence type="ECO:0000256" key="1">
    <source>
        <dbReference type="SAM" id="MobiDB-lite"/>
    </source>
</evidence>
<reference evidence="3" key="1">
    <citation type="journal article" date="2019" name="Int. J. Syst. Evol. Microbiol.">
        <title>The Global Catalogue of Microorganisms (GCM) 10K type strain sequencing project: providing services to taxonomists for standard genome sequencing and annotation.</title>
        <authorList>
            <consortium name="The Broad Institute Genomics Platform"/>
            <consortium name="The Broad Institute Genome Sequencing Center for Infectious Disease"/>
            <person name="Wu L."/>
            <person name="Ma J."/>
        </authorList>
    </citation>
    <scope>NUCLEOTIDE SEQUENCE [LARGE SCALE GENOMIC DNA]</scope>
    <source>
        <strain evidence="3">NBRC 112299</strain>
    </source>
</reference>
<dbReference type="EMBL" id="BSUN01000001">
    <property type="protein sequence ID" value="GMA34633.1"/>
    <property type="molecule type" value="Genomic_DNA"/>
</dbReference>
<accession>A0ABQ6IC22</accession>
<organism evidence="2 3">
    <name type="scientific">Demequina litorisediminis</name>
    <dbReference type="NCBI Taxonomy" id="1849022"/>
    <lineage>
        <taxon>Bacteria</taxon>
        <taxon>Bacillati</taxon>
        <taxon>Actinomycetota</taxon>
        <taxon>Actinomycetes</taxon>
        <taxon>Micrococcales</taxon>
        <taxon>Demequinaceae</taxon>
        <taxon>Demequina</taxon>
    </lineage>
</organism>